<dbReference type="Proteomes" id="UP000326169">
    <property type="component" value="Unassembled WGS sequence"/>
</dbReference>
<reference evidence="3 4" key="1">
    <citation type="journal article" date="2019" name="J Genomics">
        <title>The Draft Genome of a Hydrogen-producing Cyanobacterium, Arthrospira platensis NIES-46.</title>
        <authorList>
            <person name="Suzuki S."/>
            <person name="Yamaguchi H."/>
            <person name="Kawachi M."/>
        </authorList>
    </citation>
    <scope>NUCLEOTIDE SEQUENCE [LARGE SCALE GENOMIC DNA]</scope>
    <source>
        <strain evidence="3 4">NIES-46</strain>
    </source>
</reference>
<accession>A0A5M3T4L5</accession>
<evidence type="ECO:0000259" key="2">
    <source>
        <dbReference type="PROSITE" id="PS50991"/>
    </source>
</evidence>
<evidence type="ECO:0000313" key="3">
    <source>
        <dbReference type="EMBL" id="GCE92469.1"/>
    </source>
</evidence>
<dbReference type="CDD" id="cd07944">
    <property type="entry name" value="DRE_TIM_HOA_like"/>
    <property type="match status" value="1"/>
</dbReference>
<protein>
    <recommendedName>
        <fullName evidence="2">Pyruvate carboxyltransferase domain-containing protein</fullName>
    </recommendedName>
</protein>
<dbReference type="PROSITE" id="PS50991">
    <property type="entry name" value="PYR_CT"/>
    <property type="match status" value="1"/>
</dbReference>
<dbReference type="RefSeq" id="WP_148261832.1">
    <property type="nucleotide sequence ID" value="NZ_BIMW01000018.1"/>
</dbReference>
<sequence length="548" mass="60832">MAITLDMNRPALDFCFLDCTLRDGGYYNAWDFPRDIVIDYLSAMQAAGVDIVELGFRSLKNNGFKGACAYTTDDFLRSLPLPESLTIGVMVNGAELLGDMPLEQTLQHLFPETAATSPVRLVRFACHIHEFQQVLPASTWLKERGFQVGFNLMQVADRLPQEIETLSQQACNYPLDVLYFADSMGSMNPQHTLEIINRLRTHWQGALGIHTHDNMGMALQNTLQALEAGVTWLDATITGMGRGPGNAKTEYLALELGQRREQPCSLVPLMSLIERFFRPLQNTHGWGTNAYYYLAGKHGIHPSYIQSMLGDSRYTPEDILAVIEHLRVEGGKKFSLNTLDAARKFYHGEPQGTWEPASLIQGREVLLLGTGPGVAAHRQALEHYIRKAQPLVMALNTQSQINPDLIDLRLACHPVRLLADCETHTRLPQPLVTPASMLPEDVQQSLAAKELLDFGLVVKTNTFEFARTHCVIPSSMVIAYALAVATSGEASRILLAGFDGYPGDDPRNEEMDTLLSAYSENKISLPLITVTPTRYRIPSQSIYALSSL</sequence>
<dbReference type="SUPFAM" id="SSF51569">
    <property type="entry name" value="Aldolase"/>
    <property type="match status" value="1"/>
</dbReference>
<dbReference type="Gene3D" id="3.20.20.70">
    <property type="entry name" value="Aldolase class I"/>
    <property type="match status" value="1"/>
</dbReference>
<dbReference type="InterPro" id="IPR000891">
    <property type="entry name" value="PYR_CT"/>
</dbReference>
<evidence type="ECO:0000313" key="4">
    <source>
        <dbReference type="Proteomes" id="UP000326169"/>
    </source>
</evidence>
<dbReference type="EMBL" id="BIMW01000018">
    <property type="protein sequence ID" value="GCE92469.1"/>
    <property type="molecule type" value="Genomic_DNA"/>
</dbReference>
<dbReference type="PANTHER" id="PTHR10277">
    <property type="entry name" value="HOMOCITRATE SYNTHASE-RELATED"/>
    <property type="match status" value="1"/>
</dbReference>
<proteinExistence type="predicted"/>
<name>A0A5M3T4L5_LIMPL</name>
<dbReference type="InterPro" id="IPR050073">
    <property type="entry name" value="2-IPM_HCS-like"/>
</dbReference>
<dbReference type="InterPro" id="IPR013785">
    <property type="entry name" value="Aldolase_TIM"/>
</dbReference>
<organism evidence="3 4">
    <name type="scientific">Limnospira platensis NIES-46</name>
    <dbReference type="NCBI Taxonomy" id="1236695"/>
    <lineage>
        <taxon>Bacteria</taxon>
        <taxon>Bacillati</taxon>
        <taxon>Cyanobacteriota</taxon>
        <taxon>Cyanophyceae</taxon>
        <taxon>Oscillatoriophycideae</taxon>
        <taxon>Oscillatoriales</taxon>
        <taxon>Sirenicapillariaceae</taxon>
        <taxon>Limnospira</taxon>
    </lineage>
</organism>
<dbReference type="Pfam" id="PF00682">
    <property type="entry name" value="HMGL-like"/>
    <property type="match status" value="1"/>
</dbReference>
<keyword evidence="4" id="KW-1185">Reference proteome</keyword>
<keyword evidence="1" id="KW-0464">Manganese</keyword>
<dbReference type="GeneID" id="301681473"/>
<feature type="domain" description="Pyruvate carboxyltransferase" evidence="2">
    <location>
        <begin position="14"/>
        <end position="273"/>
    </location>
</feature>
<dbReference type="PANTHER" id="PTHR10277:SF9">
    <property type="entry name" value="2-ISOPROPYLMALATE SYNTHASE 1, CHLOROPLASTIC-RELATED"/>
    <property type="match status" value="1"/>
</dbReference>
<evidence type="ECO:0000256" key="1">
    <source>
        <dbReference type="ARBA" id="ARBA00023211"/>
    </source>
</evidence>
<gene>
    <name evidence="3" type="ORF">NIES46_05090</name>
</gene>
<comment type="caution">
    <text evidence="3">The sequence shown here is derived from an EMBL/GenBank/DDBJ whole genome shotgun (WGS) entry which is preliminary data.</text>
</comment>